<dbReference type="PANTHER" id="PTHR11669">
    <property type="entry name" value="REPLICATION FACTOR C / DNA POLYMERASE III GAMMA-TAU SUBUNIT"/>
    <property type="match status" value="1"/>
</dbReference>
<dbReference type="Pfam" id="PF13177">
    <property type="entry name" value="DNA_pol3_delta2"/>
    <property type="match status" value="1"/>
</dbReference>
<dbReference type="InterPro" id="IPR050238">
    <property type="entry name" value="DNA_Rep/Repair_Clamp_Loader"/>
</dbReference>
<protein>
    <recommendedName>
        <fullName evidence="3">DNA polymerase III subunit delta</fullName>
    </recommendedName>
</protein>
<evidence type="ECO:0000313" key="1">
    <source>
        <dbReference type="EMBL" id="CAG9164372.1"/>
    </source>
</evidence>
<gene>
    <name evidence="1" type="ORF">LMG32289_00715</name>
</gene>
<dbReference type="EMBL" id="CAJZAG010000001">
    <property type="protein sequence ID" value="CAG9164372.1"/>
    <property type="molecule type" value="Genomic_DNA"/>
</dbReference>
<keyword evidence="2" id="KW-1185">Reference proteome</keyword>
<dbReference type="PANTHER" id="PTHR11669:SF8">
    <property type="entry name" value="DNA POLYMERASE III SUBUNIT DELTA"/>
    <property type="match status" value="1"/>
</dbReference>
<dbReference type="Proteomes" id="UP000706525">
    <property type="component" value="Unassembled WGS sequence"/>
</dbReference>
<evidence type="ECO:0008006" key="3">
    <source>
        <dbReference type="Google" id="ProtNLM"/>
    </source>
</evidence>
<dbReference type="NCBIfam" id="TIGR00678">
    <property type="entry name" value="holB"/>
    <property type="match status" value="1"/>
</dbReference>
<organism evidence="1 2">
    <name type="scientific">Cupriavidus pampae</name>
    <dbReference type="NCBI Taxonomy" id="659251"/>
    <lineage>
        <taxon>Bacteria</taxon>
        <taxon>Pseudomonadati</taxon>
        <taxon>Pseudomonadota</taxon>
        <taxon>Betaproteobacteria</taxon>
        <taxon>Burkholderiales</taxon>
        <taxon>Burkholderiaceae</taxon>
        <taxon>Cupriavidus</taxon>
    </lineage>
</organism>
<dbReference type="NCBIfam" id="NF005408">
    <property type="entry name" value="PRK06964.1"/>
    <property type="match status" value="1"/>
</dbReference>
<dbReference type="Gene3D" id="3.40.50.300">
    <property type="entry name" value="P-loop containing nucleotide triphosphate hydrolases"/>
    <property type="match status" value="1"/>
</dbReference>
<accession>A0ABN7XXG5</accession>
<dbReference type="RefSeq" id="WP_223981924.1">
    <property type="nucleotide sequence ID" value="NZ_CAJZAG010000001.1"/>
</dbReference>
<dbReference type="InterPro" id="IPR027417">
    <property type="entry name" value="P-loop_NTPase"/>
</dbReference>
<name>A0ABN7XXG5_9BURK</name>
<reference evidence="1 2" key="1">
    <citation type="submission" date="2021-08" db="EMBL/GenBank/DDBJ databases">
        <authorList>
            <person name="Peeters C."/>
        </authorList>
    </citation>
    <scope>NUCLEOTIDE SEQUENCE [LARGE SCALE GENOMIC DNA]</scope>
    <source>
        <strain evidence="1 2">LMG 32289</strain>
    </source>
</reference>
<proteinExistence type="predicted"/>
<evidence type="ECO:0000313" key="2">
    <source>
        <dbReference type="Proteomes" id="UP000706525"/>
    </source>
</evidence>
<comment type="caution">
    <text evidence="1">The sequence shown here is derived from an EMBL/GenBank/DDBJ whole genome shotgun (WGS) entry which is preliminary data.</text>
</comment>
<dbReference type="InterPro" id="IPR004622">
    <property type="entry name" value="DNA_pol_HolB"/>
</dbReference>
<sequence length="343" mass="37348">MLYPWQREDWQRLAALRDRLPHALLMHGQQGIGKRDLALHFAQGLLCEAPRPDGQPCGSCGACHWFSQGNHPDFTVVRPEALEGGAEGDGDTEAGSKKKAPSKIIRMEQVRALIEAVGVGTHRAGLRVVVVYPLDALQTEGANALLKTLEEPPPSTVFLLVTDRLDRVLPTILSRCRQFGVTRPTSAQALAWLGSQGVADAEAQLALAGGSPLTALHAAEAEEQPLQRWLVGQLGAGGAFDALSAADQLQKLPVPAVLGILQRWTYDLLALQLASQSDPGGQRGTRYFPKERTAQARCAQATDAHRLQGFAARLVGHRRHENHPLAARLVMESVFLDYRQLFR</sequence>
<dbReference type="SUPFAM" id="SSF52540">
    <property type="entry name" value="P-loop containing nucleoside triphosphate hydrolases"/>
    <property type="match status" value="1"/>
</dbReference>